<keyword evidence="2" id="KW-0648">Protein biosynthesis</keyword>
<dbReference type="PANTHER" id="PTHR10458">
    <property type="entry name" value="PEPTIDE DEFORMYLASE"/>
    <property type="match status" value="1"/>
</dbReference>
<keyword evidence="4" id="KW-1185">Reference proteome</keyword>
<gene>
    <name evidence="2" type="primary">def</name>
    <name evidence="3" type="ORF">AUL39_09245</name>
</gene>
<dbReference type="SUPFAM" id="SSF56420">
    <property type="entry name" value="Peptide deformylase"/>
    <property type="match status" value="1"/>
</dbReference>
<dbReference type="GO" id="GO:0042586">
    <property type="term" value="F:peptide deformylase activity"/>
    <property type="evidence" value="ECO:0007669"/>
    <property type="project" value="UniProtKB-UniRule"/>
</dbReference>
<accession>A0A100YUD4</accession>
<comment type="function">
    <text evidence="2">Removes the formyl group from the N-terminal Met of newly synthesized proteins. Requires at least a dipeptide for an efficient rate of reaction. N-terminal L-methionine is a prerequisite for activity but the enzyme has broad specificity at other positions.</text>
</comment>
<dbReference type="STRING" id="1299998.AUL39_09245"/>
<dbReference type="Gene3D" id="3.90.45.10">
    <property type="entry name" value="Peptide deformylase"/>
    <property type="match status" value="1"/>
</dbReference>
<feature type="binding site" evidence="2">
    <location>
        <position position="144"/>
    </location>
    <ligand>
        <name>Fe cation</name>
        <dbReference type="ChEBI" id="CHEBI:24875"/>
    </ligand>
</feature>
<feature type="binding site" evidence="2">
    <location>
        <position position="140"/>
    </location>
    <ligand>
        <name>Fe cation</name>
        <dbReference type="ChEBI" id="CHEBI:24875"/>
    </ligand>
</feature>
<protein>
    <recommendedName>
        <fullName evidence="2">Peptide deformylase</fullName>
        <shortName evidence="2">PDF</shortName>
        <ecNumber evidence="2">3.5.1.88</ecNumber>
    </recommendedName>
    <alternativeName>
        <fullName evidence="2">Polypeptide deformylase</fullName>
    </alternativeName>
</protein>
<dbReference type="NCBIfam" id="TIGR00079">
    <property type="entry name" value="pept_deformyl"/>
    <property type="match status" value="1"/>
</dbReference>
<dbReference type="EMBL" id="LOJF01000011">
    <property type="protein sequence ID" value="KUH57865.1"/>
    <property type="molecule type" value="Genomic_DNA"/>
</dbReference>
<keyword evidence="2" id="KW-0378">Hydrolase</keyword>
<dbReference type="PRINTS" id="PR01576">
    <property type="entry name" value="PDEFORMYLASE"/>
</dbReference>
<comment type="cofactor">
    <cofactor evidence="2">
        <name>Fe(2+)</name>
        <dbReference type="ChEBI" id="CHEBI:29033"/>
    </cofactor>
    <text evidence="2">Binds 1 Fe(2+) ion.</text>
</comment>
<dbReference type="CDD" id="cd00487">
    <property type="entry name" value="Pep_deformylase"/>
    <property type="match status" value="1"/>
</dbReference>
<proteinExistence type="inferred from homology"/>
<evidence type="ECO:0000313" key="4">
    <source>
        <dbReference type="Proteomes" id="UP000054078"/>
    </source>
</evidence>
<dbReference type="AlphaFoldDB" id="A0A100YUD4"/>
<dbReference type="PANTHER" id="PTHR10458:SF22">
    <property type="entry name" value="PEPTIDE DEFORMYLASE"/>
    <property type="match status" value="1"/>
</dbReference>
<evidence type="ECO:0000313" key="3">
    <source>
        <dbReference type="EMBL" id="KUH57865.1"/>
    </source>
</evidence>
<dbReference type="Pfam" id="PF01327">
    <property type="entry name" value="Pep_deformylase"/>
    <property type="match status" value="1"/>
</dbReference>
<organism evidence="3 4">
    <name type="scientific">Tractidigestivibacter scatoligenes</name>
    <name type="common">Olsenella scatoligenes</name>
    <dbReference type="NCBI Taxonomy" id="1299998"/>
    <lineage>
        <taxon>Bacteria</taxon>
        <taxon>Bacillati</taxon>
        <taxon>Actinomycetota</taxon>
        <taxon>Coriobacteriia</taxon>
        <taxon>Coriobacteriales</taxon>
        <taxon>Atopobiaceae</taxon>
        <taxon>Tractidigestivibacter</taxon>
    </lineage>
</organism>
<dbReference type="GO" id="GO:0006412">
    <property type="term" value="P:translation"/>
    <property type="evidence" value="ECO:0007669"/>
    <property type="project" value="UniProtKB-UniRule"/>
</dbReference>
<dbReference type="InterPro" id="IPR036821">
    <property type="entry name" value="Peptide_deformylase_sf"/>
</dbReference>
<sequence>MNPLDEIVLSPAPVLTEECAPVEKIDDEIRALAKRMLRDMYAADGCGLAAPQVGVAKQVVVIDVDWSGKGSKKNPYVLINPKVITADGPERTTGEGCLSFPGITVEVKRPSHVVVQALDLNGDLLQYEAADNLLAVCLQHEIDHLHGVTMIDHLSPSARVRAMSEYQDALDAGARPGDVEVEED</sequence>
<keyword evidence="2" id="KW-0408">Iron</keyword>
<dbReference type="PIRSF" id="PIRSF004749">
    <property type="entry name" value="Pep_def"/>
    <property type="match status" value="1"/>
</dbReference>
<dbReference type="OrthoDB" id="9804313at2"/>
<dbReference type="RefSeq" id="WP_032111621.1">
    <property type="nucleotide sequence ID" value="NZ_JAZHSO010000010.1"/>
</dbReference>
<comment type="catalytic activity">
    <reaction evidence="2">
        <text>N-terminal N-formyl-L-methionyl-[peptide] + H2O = N-terminal L-methionyl-[peptide] + formate</text>
        <dbReference type="Rhea" id="RHEA:24420"/>
        <dbReference type="Rhea" id="RHEA-COMP:10639"/>
        <dbReference type="Rhea" id="RHEA-COMP:10640"/>
        <dbReference type="ChEBI" id="CHEBI:15377"/>
        <dbReference type="ChEBI" id="CHEBI:15740"/>
        <dbReference type="ChEBI" id="CHEBI:49298"/>
        <dbReference type="ChEBI" id="CHEBI:64731"/>
        <dbReference type="EC" id="3.5.1.88"/>
    </reaction>
</comment>
<evidence type="ECO:0000256" key="2">
    <source>
        <dbReference type="HAMAP-Rule" id="MF_00163"/>
    </source>
</evidence>
<evidence type="ECO:0000256" key="1">
    <source>
        <dbReference type="ARBA" id="ARBA00010759"/>
    </source>
</evidence>
<dbReference type="NCBIfam" id="NF001159">
    <property type="entry name" value="PRK00150.1-3"/>
    <property type="match status" value="1"/>
</dbReference>
<dbReference type="Proteomes" id="UP000054078">
    <property type="component" value="Unassembled WGS sequence"/>
</dbReference>
<comment type="similarity">
    <text evidence="1 2">Belongs to the polypeptide deformylase family.</text>
</comment>
<dbReference type="EC" id="3.5.1.88" evidence="2"/>
<dbReference type="GO" id="GO:0046872">
    <property type="term" value="F:metal ion binding"/>
    <property type="evidence" value="ECO:0007669"/>
    <property type="project" value="UniProtKB-KW"/>
</dbReference>
<feature type="binding site" evidence="2">
    <location>
        <position position="97"/>
    </location>
    <ligand>
        <name>Fe cation</name>
        <dbReference type="ChEBI" id="CHEBI:24875"/>
    </ligand>
</feature>
<dbReference type="InterPro" id="IPR023635">
    <property type="entry name" value="Peptide_deformylase"/>
</dbReference>
<comment type="caution">
    <text evidence="3">The sequence shown here is derived from an EMBL/GenBank/DDBJ whole genome shotgun (WGS) entry which is preliminary data.</text>
</comment>
<feature type="active site" evidence="2">
    <location>
        <position position="141"/>
    </location>
</feature>
<keyword evidence="2" id="KW-0479">Metal-binding</keyword>
<name>A0A100YUD4_TRASO</name>
<reference evidence="3 4" key="1">
    <citation type="submission" date="2015-12" db="EMBL/GenBank/DDBJ databases">
        <title>Draft Genome Sequence of Olsenella scatoligenes SK9K4T; a Producer of 3-Methylindole- (skatole) and 4-Methylphenol- (p-cresol) Isolated from Pig Feces.</title>
        <authorList>
            <person name="Li X."/>
            <person name="Borg B."/>
            <person name="Canibe N."/>
        </authorList>
    </citation>
    <scope>NUCLEOTIDE SEQUENCE [LARGE SCALE GENOMIC DNA]</scope>
    <source>
        <strain evidence="3 4">SK9K4</strain>
    </source>
</reference>
<dbReference type="HAMAP" id="MF_00163">
    <property type="entry name" value="Pep_deformylase"/>
    <property type="match status" value="1"/>
</dbReference>